<evidence type="ECO:0000256" key="3">
    <source>
        <dbReference type="SAM" id="SignalP"/>
    </source>
</evidence>
<sequence>MHRSALLLLLCLLTDIAWASQLASGTFVARQSCEAYQSFRKKTNPGTVKTEPGREYQIREIDERNYQWLRIEMPGNAEPLRWVPADCGDVGALEPARSTRRERPQQSAGVCQTPGLQDSYVLAITWQPGFCEHKLAKSKSKQKPECRAMESGELNIANFTLHGLWPNKKECGKNYGNCSRTDIQLSEETLSYIKPWMPNFYFENDFGNYEWKKHGTCQTDMDDDAYFRKAVTAVRTVNDSELGQYIRANIGKSVERRTLQEILRRTHPDAPNSFAFLCTDNRLHEIQVHLPVDFREGPTLAGLIGPRPSKTHSPIPGECSQERILIEQSGR</sequence>
<reference evidence="4 5" key="1">
    <citation type="submission" date="2024-09" db="EMBL/GenBank/DDBJ databases">
        <authorList>
            <person name="Sun Q."/>
            <person name="Mori K."/>
        </authorList>
    </citation>
    <scope>NUCLEOTIDE SEQUENCE [LARGE SCALE GENOMIC DNA]</scope>
    <source>
        <strain evidence="4 5">NCAIM B.01794</strain>
    </source>
</reference>
<dbReference type="InterPro" id="IPR039378">
    <property type="entry name" value="RNase_T2_prok"/>
</dbReference>
<evidence type="ECO:0000256" key="1">
    <source>
        <dbReference type="ARBA" id="ARBA00007469"/>
    </source>
</evidence>
<comment type="similarity">
    <text evidence="1 2">Belongs to the RNase T2 family.</text>
</comment>
<gene>
    <name evidence="4" type="ORF">ACFFGX_18180</name>
</gene>
<evidence type="ECO:0000313" key="5">
    <source>
        <dbReference type="Proteomes" id="UP001589891"/>
    </source>
</evidence>
<dbReference type="SUPFAM" id="SSF55895">
    <property type="entry name" value="Ribonuclease Rh-like"/>
    <property type="match status" value="1"/>
</dbReference>
<evidence type="ECO:0000256" key="2">
    <source>
        <dbReference type="RuleBase" id="RU004328"/>
    </source>
</evidence>
<keyword evidence="3" id="KW-0732">Signal</keyword>
<comment type="caution">
    <text evidence="4">The sequence shown here is derived from an EMBL/GenBank/DDBJ whole genome shotgun (WGS) entry which is preliminary data.</text>
</comment>
<feature type="chain" id="PRO_5047105960" evidence="3">
    <location>
        <begin position="20"/>
        <end position="331"/>
    </location>
</feature>
<name>A0ABV6SPE5_AZOPA</name>
<dbReference type="EMBL" id="JBHLSS010000116">
    <property type="protein sequence ID" value="MFC0711392.1"/>
    <property type="molecule type" value="Genomic_DNA"/>
</dbReference>
<dbReference type="Gene3D" id="3.90.730.10">
    <property type="entry name" value="Ribonuclease T2-like"/>
    <property type="match status" value="1"/>
</dbReference>
<keyword evidence="5" id="KW-1185">Reference proteome</keyword>
<proteinExistence type="inferred from homology"/>
<dbReference type="PANTHER" id="PTHR11240">
    <property type="entry name" value="RIBONUCLEASE T2"/>
    <property type="match status" value="1"/>
</dbReference>
<dbReference type="PANTHER" id="PTHR11240:SF22">
    <property type="entry name" value="RIBONUCLEASE T2"/>
    <property type="match status" value="1"/>
</dbReference>
<accession>A0ABV6SPE5</accession>
<dbReference type="PROSITE" id="PS00531">
    <property type="entry name" value="RNASE_T2_2"/>
    <property type="match status" value="1"/>
</dbReference>
<dbReference type="InterPro" id="IPR001568">
    <property type="entry name" value="RNase_T2-like"/>
</dbReference>
<dbReference type="PROSITE" id="PS00530">
    <property type="entry name" value="RNASE_T2_1"/>
    <property type="match status" value="1"/>
</dbReference>
<protein>
    <submittedName>
        <fullName evidence="4">Ribonuclease T2</fullName>
    </submittedName>
</protein>
<dbReference type="RefSeq" id="WP_376948163.1">
    <property type="nucleotide sequence ID" value="NZ_CP171449.1"/>
</dbReference>
<dbReference type="Pfam" id="PF00445">
    <property type="entry name" value="Ribonuclease_T2"/>
    <property type="match status" value="1"/>
</dbReference>
<feature type="signal peptide" evidence="3">
    <location>
        <begin position="1"/>
        <end position="19"/>
    </location>
</feature>
<organism evidence="4 5">
    <name type="scientific">Azorhizophilus paspali</name>
    <name type="common">Azotobacter paspali</name>
    <dbReference type="NCBI Taxonomy" id="69963"/>
    <lineage>
        <taxon>Bacteria</taxon>
        <taxon>Pseudomonadati</taxon>
        <taxon>Pseudomonadota</taxon>
        <taxon>Gammaproteobacteria</taxon>
        <taxon>Pseudomonadales</taxon>
        <taxon>Pseudomonadaceae</taxon>
        <taxon>Azorhizophilus</taxon>
    </lineage>
</organism>
<dbReference type="Proteomes" id="UP001589891">
    <property type="component" value="Unassembled WGS sequence"/>
</dbReference>
<dbReference type="InterPro" id="IPR018188">
    <property type="entry name" value="RNase_T2_His_AS_1"/>
</dbReference>
<evidence type="ECO:0000313" key="4">
    <source>
        <dbReference type="EMBL" id="MFC0711392.1"/>
    </source>
</evidence>
<dbReference type="CDD" id="cd01062">
    <property type="entry name" value="RNase_T2_prok"/>
    <property type="match status" value="1"/>
</dbReference>
<dbReference type="InterPro" id="IPR033130">
    <property type="entry name" value="RNase_T2_His_AS_2"/>
</dbReference>
<dbReference type="InterPro" id="IPR036430">
    <property type="entry name" value="RNase_T2-like_sf"/>
</dbReference>